<name>A0AAN9FCG7_CROPI</name>
<reference evidence="1 2" key="1">
    <citation type="submission" date="2024-01" db="EMBL/GenBank/DDBJ databases">
        <title>The genomes of 5 underutilized Papilionoideae crops provide insights into root nodulation and disease resistanc.</title>
        <authorList>
            <person name="Yuan L."/>
        </authorList>
    </citation>
    <scope>NUCLEOTIDE SEQUENCE [LARGE SCALE GENOMIC DNA]</scope>
    <source>
        <strain evidence="1">ZHUSHIDOU_FW_LH</strain>
        <tissue evidence="1">Leaf</tissue>
    </source>
</reference>
<accession>A0AAN9FCG7</accession>
<evidence type="ECO:0000313" key="1">
    <source>
        <dbReference type="EMBL" id="KAK7273972.1"/>
    </source>
</evidence>
<dbReference type="EMBL" id="JAYWIO010000003">
    <property type="protein sequence ID" value="KAK7273972.1"/>
    <property type="molecule type" value="Genomic_DNA"/>
</dbReference>
<evidence type="ECO:0000313" key="2">
    <source>
        <dbReference type="Proteomes" id="UP001372338"/>
    </source>
</evidence>
<proteinExistence type="predicted"/>
<comment type="caution">
    <text evidence="1">The sequence shown here is derived from an EMBL/GenBank/DDBJ whole genome shotgun (WGS) entry which is preliminary data.</text>
</comment>
<dbReference type="Proteomes" id="UP001372338">
    <property type="component" value="Unassembled WGS sequence"/>
</dbReference>
<gene>
    <name evidence="1" type="ORF">RIF29_15041</name>
</gene>
<sequence length="125" mass="13824">MTIISSSEGITFKCLMQISTFNCIPISFPQTLTLFLQNHSSSLSFHREPHRTSEPHSNTRIFHSPSTIEVPFTLPLISLKNGYCASSANSAVPNALLFTKNPSFFGVIALTLKSQSSTILFQIFI</sequence>
<organism evidence="1 2">
    <name type="scientific">Crotalaria pallida</name>
    <name type="common">Smooth rattlebox</name>
    <name type="synonym">Crotalaria striata</name>
    <dbReference type="NCBI Taxonomy" id="3830"/>
    <lineage>
        <taxon>Eukaryota</taxon>
        <taxon>Viridiplantae</taxon>
        <taxon>Streptophyta</taxon>
        <taxon>Embryophyta</taxon>
        <taxon>Tracheophyta</taxon>
        <taxon>Spermatophyta</taxon>
        <taxon>Magnoliopsida</taxon>
        <taxon>eudicotyledons</taxon>
        <taxon>Gunneridae</taxon>
        <taxon>Pentapetalae</taxon>
        <taxon>rosids</taxon>
        <taxon>fabids</taxon>
        <taxon>Fabales</taxon>
        <taxon>Fabaceae</taxon>
        <taxon>Papilionoideae</taxon>
        <taxon>50 kb inversion clade</taxon>
        <taxon>genistoids sensu lato</taxon>
        <taxon>core genistoids</taxon>
        <taxon>Crotalarieae</taxon>
        <taxon>Crotalaria</taxon>
    </lineage>
</organism>
<protein>
    <submittedName>
        <fullName evidence="1">Uncharacterized protein</fullName>
    </submittedName>
</protein>
<keyword evidence="2" id="KW-1185">Reference proteome</keyword>
<dbReference type="AlphaFoldDB" id="A0AAN9FCG7"/>